<organism evidence="1 2">
    <name type="scientific">Hygrophoropsis aurantiaca</name>
    <dbReference type="NCBI Taxonomy" id="72124"/>
    <lineage>
        <taxon>Eukaryota</taxon>
        <taxon>Fungi</taxon>
        <taxon>Dikarya</taxon>
        <taxon>Basidiomycota</taxon>
        <taxon>Agaricomycotina</taxon>
        <taxon>Agaricomycetes</taxon>
        <taxon>Agaricomycetidae</taxon>
        <taxon>Boletales</taxon>
        <taxon>Coniophorineae</taxon>
        <taxon>Hygrophoropsidaceae</taxon>
        <taxon>Hygrophoropsis</taxon>
    </lineage>
</organism>
<proteinExistence type="predicted"/>
<dbReference type="Proteomes" id="UP000790377">
    <property type="component" value="Unassembled WGS sequence"/>
</dbReference>
<name>A0ACB7ZSH5_9AGAM</name>
<gene>
    <name evidence="1" type="ORF">BJ138DRAFT_76857</name>
</gene>
<feature type="non-terminal residue" evidence="1">
    <location>
        <position position="171"/>
    </location>
</feature>
<evidence type="ECO:0000313" key="1">
    <source>
        <dbReference type="EMBL" id="KAH7903807.1"/>
    </source>
</evidence>
<dbReference type="EMBL" id="MU268748">
    <property type="protein sequence ID" value="KAH7903807.1"/>
    <property type="molecule type" value="Genomic_DNA"/>
</dbReference>
<protein>
    <submittedName>
        <fullName evidence="1">Chaperonin 10-like protein</fullName>
    </submittedName>
</protein>
<keyword evidence="2" id="KW-1185">Reference proteome</keyword>
<sequence length="171" mass="17864">MSSQTAFWLTEKLGSFALGPKDIPTPGAGEILVKIHSVGLNPADWKIAATGVWVETYPAVLGIEASGVVEAVGEGVTTFVKGDKVFHQGTMDNRKATFQQYAVVPAAIASKFPSNISFDQAASLPVCVATTVISLYSKAGIGYQVPWDGGRGKYTGQPILVIGGATSVGQY</sequence>
<reference evidence="1" key="1">
    <citation type="journal article" date="2021" name="New Phytol.">
        <title>Evolutionary innovations through gain and loss of genes in the ectomycorrhizal Boletales.</title>
        <authorList>
            <person name="Wu G."/>
            <person name="Miyauchi S."/>
            <person name="Morin E."/>
            <person name="Kuo A."/>
            <person name="Drula E."/>
            <person name="Varga T."/>
            <person name="Kohler A."/>
            <person name="Feng B."/>
            <person name="Cao Y."/>
            <person name="Lipzen A."/>
            <person name="Daum C."/>
            <person name="Hundley H."/>
            <person name="Pangilinan J."/>
            <person name="Johnson J."/>
            <person name="Barry K."/>
            <person name="LaButti K."/>
            <person name="Ng V."/>
            <person name="Ahrendt S."/>
            <person name="Min B."/>
            <person name="Choi I.G."/>
            <person name="Park H."/>
            <person name="Plett J.M."/>
            <person name="Magnuson J."/>
            <person name="Spatafora J.W."/>
            <person name="Nagy L.G."/>
            <person name="Henrissat B."/>
            <person name="Grigoriev I.V."/>
            <person name="Yang Z.L."/>
            <person name="Xu J."/>
            <person name="Martin F.M."/>
        </authorList>
    </citation>
    <scope>NUCLEOTIDE SEQUENCE</scope>
    <source>
        <strain evidence="1">ATCC 28755</strain>
    </source>
</reference>
<comment type="caution">
    <text evidence="1">The sequence shown here is derived from an EMBL/GenBank/DDBJ whole genome shotgun (WGS) entry which is preliminary data.</text>
</comment>
<evidence type="ECO:0000313" key="2">
    <source>
        <dbReference type="Proteomes" id="UP000790377"/>
    </source>
</evidence>
<accession>A0ACB7ZSH5</accession>